<name>A0A2N5GH83_9BACI</name>
<dbReference type="RefSeq" id="WP_101579071.1">
    <property type="nucleotide sequence ID" value="NZ_PGVA01000058.1"/>
</dbReference>
<dbReference type="InterPro" id="IPR003593">
    <property type="entry name" value="AAA+_ATPase"/>
</dbReference>
<gene>
    <name evidence="2" type="ORF">CU635_19630</name>
    <name evidence="3" type="ORF">CVD25_19270</name>
</gene>
<dbReference type="SUPFAM" id="SSF52540">
    <property type="entry name" value="P-loop containing nucleoside triphosphate hydrolases"/>
    <property type="match status" value="2"/>
</dbReference>
<proteinExistence type="predicted"/>
<dbReference type="EMBL" id="PGVD01000065">
    <property type="protein sequence ID" value="PLR91653.1"/>
    <property type="molecule type" value="Genomic_DNA"/>
</dbReference>
<dbReference type="Proteomes" id="UP000234951">
    <property type="component" value="Unassembled WGS sequence"/>
</dbReference>
<organism evidence="2 4">
    <name type="scientific">Bacillus canaveralius</name>
    <dbReference type="NCBI Taxonomy" id="1403243"/>
    <lineage>
        <taxon>Bacteria</taxon>
        <taxon>Bacillati</taxon>
        <taxon>Bacillota</taxon>
        <taxon>Bacilli</taxon>
        <taxon>Bacillales</taxon>
        <taxon>Bacillaceae</taxon>
        <taxon>Bacillus</taxon>
    </lineage>
</organism>
<dbReference type="SMART" id="SM00382">
    <property type="entry name" value="AAA"/>
    <property type="match status" value="2"/>
</dbReference>
<dbReference type="AlphaFoldDB" id="A0A2N5GH83"/>
<dbReference type="InterPro" id="IPR027417">
    <property type="entry name" value="P-loop_NTPase"/>
</dbReference>
<sequence length="375" mass="42118">MAGKILHYFAGGNTARGFYSLYDSNLKDLSRLFILKGGPGTGKSTLMKKIGRQWLEKGYNVEYLHCSSDNESIDGVMIPAIKAGIVDGTAPHVIEPKTPGAVEEYVNLGEAWDSRLLLESKQEIVKLSKEISQAFTQAYSTYAEALRIHDDLEKIYIDNIDFEKANSLTNRLIDMFFGTISLNKQSAVKHRFLGAATPKGPVDYIQNLTEDIPKRYFIKGRPGSGKSTMLKKLAAEAEERGFDVEVYHCGFDPESLDMVIIREIGICIFDSTAPHEYFPSRDGDEIIDMYKAVVAPGTDEIFADEIERVAKRYKERMLTASSHLARAKQFHDELETIYIKAVDFSIVDDFAEKIQADFLSQAALQEDISRQVLRV</sequence>
<feature type="domain" description="AAA+ ATPase" evidence="1">
    <location>
        <begin position="29"/>
        <end position="161"/>
    </location>
</feature>
<evidence type="ECO:0000313" key="2">
    <source>
        <dbReference type="EMBL" id="PLR80129.1"/>
    </source>
</evidence>
<evidence type="ECO:0000313" key="4">
    <source>
        <dbReference type="Proteomes" id="UP000234951"/>
    </source>
</evidence>
<reference evidence="2 4" key="1">
    <citation type="submission" date="2017-11" db="EMBL/GenBank/DDBJ databases">
        <title>Comparitive Functional Genomics of Dry Heat Resistant strains isolated from the Viking Spacecraft.</title>
        <authorList>
            <person name="Seuylemezian A."/>
            <person name="Cooper K."/>
            <person name="Vaishampayan P."/>
        </authorList>
    </citation>
    <scope>NUCLEOTIDE SEQUENCE [LARGE SCALE GENOMIC DNA]</scope>
    <source>
        <strain evidence="2 4">M4.6</strain>
    </source>
</reference>
<evidence type="ECO:0000313" key="3">
    <source>
        <dbReference type="EMBL" id="PLR91653.1"/>
    </source>
</evidence>
<protein>
    <recommendedName>
        <fullName evidence="1">AAA+ ATPase domain-containing protein</fullName>
    </recommendedName>
</protein>
<dbReference type="Proteomes" id="UP000235114">
    <property type="component" value="Unassembled WGS sequence"/>
</dbReference>
<dbReference type="OrthoDB" id="9781752at2"/>
<dbReference type="EMBL" id="PGVA01000058">
    <property type="protein sequence ID" value="PLR80129.1"/>
    <property type="molecule type" value="Genomic_DNA"/>
</dbReference>
<dbReference type="Gene3D" id="3.40.50.300">
    <property type="entry name" value="P-loop containing nucleotide triphosphate hydrolases"/>
    <property type="match status" value="2"/>
</dbReference>
<evidence type="ECO:0000313" key="5">
    <source>
        <dbReference type="Proteomes" id="UP000235114"/>
    </source>
</evidence>
<reference evidence="3 5" key="2">
    <citation type="submission" date="2017-12" db="EMBL/GenBank/DDBJ databases">
        <title>Comparative Functional Genomics of Dry Heat Resistant strains isolated from the Viking Spacecraft.</title>
        <authorList>
            <person name="Seuylemezian A."/>
            <person name="Cooper K."/>
            <person name="Vaishampayan P."/>
        </authorList>
    </citation>
    <scope>NUCLEOTIDE SEQUENCE [LARGE SCALE GENOMIC DNA]</scope>
    <source>
        <strain evidence="3 5">ATCC 29669</strain>
    </source>
</reference>
<comment type="caution">
    <text evidence="2">The sequence shown here is derived from an EMBL/GenBank/DDBJ whole genome shotgun (WGS) entry which is preliminary data.</text>
</comment>
<feature type="domain" description="AAA+ ATPase" evidence="1">
    <location>
        <begin position="212"/>
        <end position="352"/>
    </location>
</feature>
<keyword evidence="5" id="KW-1185">Reference proteome</keyword>
<evidence type="ECO:0000259" key="1">
    <source>
        <dbReference type="SMART" id="SM00382"/>
    </source>
</evidence>
<accession>A0A2N5GH83</accession>